<dbReference type="RefSeq" id="WP_041018241.1">
    <property type="nucleotide sequence ID" value="NZ_CCEJ010000009.1"/>
</dbReference>
<evidence type="ECO:0000256" key="2">
    <source>
        <dbReference type="ARBA" id="ARBA00007317"/>
    </source>
</evidence>
<dbReference type="InterPro" id="IPR003016">
    <property type="entry name" value="2-oxoA_DH_lipoyl-BS"/>
</dbReference>
<dbReference type="Pfam" id="PF00198">
    <property type="entry name" value="2-oxoacid_dh"/>
    <property type="match status" value="1"/>
</dbReference>
<name>A0A090D2W3_9BACT</name>
<dbReference type="AlphaFoldDB" id="A0A090D2W3"/>
<evidence type="ECO:0000313" key="11">
    <source>
        <dbReference type="Proteomes" id="UP000031552"/>
    </source>
</evidence>
<evidence type="ECO:0000313" key="10">
    <source>
        <dbReference type="EMBL" id="CDR34693.1"/>
    </source>
</evidence>
<dbReference type="EC" id="2.3.1.-" evidence="7"/>
<accession>A0A090D2W3</accession>
<keyword evidence="5 7" id="KW-0450">Lipoyl</keyword>
<dbReference type="Gene3D" id="3.30.559.10">
    <property type="entry name" value="Chloramphenicol acetyltransferase-like domain"/>
    <property type="match status" value="1"/>
</dbReference>
<dbReference type="PROSITE" id="PS00189">
    <property type="entry name" value="LIPOYL"/>
    <property type="match status" value="1"/>
</dbReference>
<dbReference type="SUPFAM" id="SSF52777">
    <property type="entry name" value="CoA-dependent acyltransferases"/>
    <property type="match status" value="1"/>
</dbReference>
<evidence type="ECO:0000256" key="6">
    <source>
        <dbReference type="ARBA" id="ARBA00023315"/>
    </source>
</evidence>
<dbReference type="CDD" id="cd06849">
    <property type="entry name" value="lipoyl_domain"/>
    <property type="match status" value="1"/>
</dbReference>
<dbReference type="SUPFAM" id="SSF51230">
    <property type="entry name" value="Single hybrid motif"/>
    <property type="match status" value="1"/>
</dbReference>
<dbReference type="Pfam" id="PF02817">
    <property type="entry name" value="E3_binding"/>
    <property type="match status" value="1"/>
</dbReference>
<keyword evidence="4 7" id="KW-0808">Transferase</keyword>
<dbReference type="InterPro" id="IPR023213">
    <property type="entry name" value="CAT-like_dom_sf"/>
</dbReference>
<dbReference type="OrthoDB" id="9805770at2"/>
<dbReference type="STRING" id="1437425.CSEC_1886"/>
<evidence type="ECO:0000259" key="9">
    <source>
        <dbReference type="PROSITE" id="PS51826"/>
    </source>
</evidence>
<organism evidence="10 11">
    <name type="scientific">Candidatus Criblamydia sequanensis CRIB-18</name>
    <dbReference type="NCBI Taxonomy" id="1437425"/>
    <lineage>
        <taxon>Bacteria</taxon>
        <taxon>Pseudomonadati</taxon>
        <taxon>Chlamydiota</taxon>
        <taxon>Chlamydiia</taxon>
        <taxon>Parachlamydiales</taxon>
        <taxon>Candidatus Criblamydiaceae</taxon>
        <taxon>Candidatus Criblamydia</taxon>
    </lineage>
</organism>
<evidence type="ECO:0000256" key="3">
    <source>
        <dbReference type="ARBA" id="ARBA00011484"/>
    </source>
</evidence>
<dbReference type="GO" id="GO:0031405">
    <property type="term" value="F:lipoic acid binding"/>
    <property type="evidence" value="ECO:0007669"/>
    <property type="project" value="TreeGrafter"/>
</dbReference>
<dbReference type="InterPro" id="IPR004167">
    <property type="entry name" value="PSBD"/>
</dbReference>
<dbReference type="eggNOG" id="COG0508">
    <property type="taxonomic scope" value="Bacteria"/>
</dbReference>
<dbReference type="InterPro" id="IPR050743">
    <property type="entry name" value="2-oxoacid_DH_E2_comp"/>
</dbReference>
<dbReference type="Gene3D" id="4.10.320.10">
    <property type="entry name" value="E3-binding domain"/>
    <property type="match status" value="1"/>
</dbReference>
<comment type="subunit">
    <text evidence="3">Forms a 24-polypeptide structural core with octahedral symmetry.</text>
</comment>
<evidence type="ECO:0000259" key="8">
    <source>
        <dbReference type="PROSITE" id="PS50968"/>
    </source>
</evidence>
<dbReference type="Proteomes" id="UP000031552">
    <property type="component" value="Unassembled WGS sequence"/>
</dbReference>
<protein>
    <recommendedName>
        <fullName evidence="7">Dihydrolipoamide acetyltransferase component of pyruvate dehydrogenase complex</fullName>
        <ecNumber evidence="7">2.3.1.-</ecNumber>
    </recommendedName>
</protein>
<comment type="caution">
    <text evidence="10">The sequence shown here is derived from an EMBL/GenBank/DDBJ whole genome shotgun (WGS) entry which is preliminary data.</text>
</comment>
<dbReference type="InterPro" id="IPR000089">
    <property type="entry name" value="Biotin_lipoyl"/>
</dbReference>
<evidence type="ECO:0000256" key="5">
    <source>
        <dbReference type="ARBA" id="ARBA00022823"/>
    </source>
</evidence>
<proteinExistence type="inferred from homology"/>
<keyword evidence="11" id="KW-1185">Reference proteome</keyword>
<dbReference type="PROSITE" id="PS51826">
    <property type="entry name" value="PSBD"/>
    <property type="match status" value="1"/>
</dbReference>
<dbReference type="GO" id="GO:0005737">
    <property type="term" value="C:cytoplasm"/>
    <property type="evidence" value="ECO:0007669"/>
    <property type="project" value="TreeGrafter"/>
</dbReference>
<comment type="similarity">
    <text evidence="2 7">Belongs to the 2-oxoacid dehydrogenase family.</text>
</comment>
<dbReference type="InterPro" id="IPR011053">
    <property type="entry name" value="Single_hybrid_motif"/>
</dbReference>
<dbReference type="Gene3D" id="2.40.50.100">
    <property type="match status" value="1"/>
</dbReference>
<keyword evidence="6 7" id="KW-0012">Acyltransferase</keyword>
<evidence type="ECO:0000256" key="1">
    <source>
        <dbReference type="ARBA" id="ARBA00001938"/>
    </source>
</evidence>
<dbReference type="EMBL" id="CCEJ010000009">
    <property type="protein sequence ID" value="CDR34693.1"/>
    <property type="molecule type" value="Genomic_DNA"/>
</dbReference>
<dbReference type="InterPro" id="IPR036625">
    <property type="entry name" value="E3-bd_dom_sf"/>
</dbReference>
<feature type="domain" description="Lipoyl-binding" evidence="8">
    <location>
        <begin position="2"/>
        <end position="77"/>
    </location>
</feature>
<evidence type="ECO:0000256" key="4">
    <source>
        <dbReference type="ARBA" id="ARBA00022679"/>
    </source>
</evidence>
<dbReference type="PROSITE" id="PS50968">
    <property type="entry name" value="BIOTINYL_LIPOYL"/>
    <property type="match status" value="1"/>
</dbReference>
<dbReference type="GO" id="GO:0016407">
    <property type="term" value="F:acetyltransferase activity"/>
    <property type="evidence" value="ECO:0007669"/>
    <property type="project" value="TreeGrafter"/>
</dbReference>
<dbReference type="PANTHER" id="PTHR43178">
    <property type="entry name" value="DIHYDROLIPOAMIDE ACETYLTRANSFERASE COMPONENT OF PYRUVATE DEHYDROGENASE COMPLEX"/>
    <property type="match status" value="1"/>
</dbReference>
<reference evidence="10" key="2">
    <citation type="submission" date="2014-09" db="EMBL/GenBank/DDBJ databases">
        <title>Criblamydia sequanensis harbors a mega-plasmid encoding arsenite resistance.</title>
        <authorList>
            <person name="Bertelli C."/>
            <person name="Goesmann A."/>
            <person name="Greub G."/>
        </authorList>
    </citation>
    <scope>NUCLEOTIDE SEQUENCE [LARGE SCALE GENOMIC DNA]</scope>
    <source>
        <strain evidence="10">CRIB-18</strain>
    </source>
</reference>
<comment type="cofactor">
    <cofactor evidence="1 7">
        <name>(R)-lipoate</name>
        <dbReference type="ChEBI" id="CHEBI:83088"/>
    </cofactor>
</comment>
<evidence type="ECO:0000256" key="7">
    <source>
        <dbReference type="RuleBase" id="RU003423"/>
    </source>
</evidence>
<dbReference type="Pfam" id="PF00364">
    <property type="entry name" value="Biotin_lipoyl"/>
    <property type="match status" value="1"/>
</dbReference>
<gene>
    <name evidence="10" type="primary">pdhc3</name>
    <name evidence="10" type="ORF">CSEC_1886</name>
</gene>
<feature type="domain" description="Peripheral subunit-binding (PSBD)" evidence="9">
    <location>
        <begin position="118"/>
        <end position="155"/>
    </location>
</feature>
<dbReference type="FunFam" id="3.30.559.10:FF:000007">
    <property type="entry name" value="Dihydrolipoamide acetyltransferase component of pyruvate dehydrogenase complex"/>
    <property type="match status" value="1"/>
</dbReference>
<dbReference type="PANTHER" id="PTHR43178:SF5">
    <property type="entry name" value="LIPOAMIDE ACYLTRANSFERASE COMPONENT OF BRANCHED-CHAIN ALPHA-KETO ACID DEHYDROGENASE COMPLEX, MITOCHONDRIAL"/>
    <property type="match status" value="1"/>
</dbReference>
<sequence>MIKTINLPDIGEGVVEGEVISWLKKVGDKVLQDEPVVTVMTDKATVELPSPYPGFLSKIFVEEGAIAIKGKPLYSIETAETPDSEFKEQETLKNAPKEKVQVAKDEPKVYASQEGTLKATPDVRQIAKELGIDLREIQGTGKEERITLDDLKNHLQKKRKNQDISSSKLSDDKLVPLHGIPRLMAEKMALSKREAPHFSYFEQIDATRLCQLKDNFKKAGSKENIHITFMPFIIKAVSLCLNLFPNVNSTLDMETKTLRVHKHHNIGIAISTDQGLLVPVLKNVETLSLEKIIRSYDELIKKAKANKLEPSDLKESTVTISNFGSFGGSGRWATPVINYPEVAILALAKIQKQPMIKQDTIVIREALNISWSFDHRVVDGFLAAHFSSAFRNYLENPAQLI</sequence>
<dbReference type="SUPFAM" id="SSF47005">
    <property type="entry name" value="Peripheral subunit-binding domain of 2-oxo acid dehydrogenase complex"/>
    <property type="match status" value="1"/>
</dbReference>
<dbReference type="InterPro" id="IPR001078">
    <property type="entry name" value="2-oxoacid_DH_actylTfrase"/>
</dbReference>
<reference evidence="10" key="1">
    <citation type="submission" date="2013-12" db="EMBL/GenBank/DDBJ databases">
        <authorList>
            <person name="Linke B."/>
        </authorList>
    </citation>
    <scope>NUCLEOTIDE SEQUENCE [LARGE SCALE GENOMIC DNA]</scope>
    <source>
        <strain evidence="10">CRIB-18</strain>
    </source>
</reference>